<keyword evidence="10" id="KW-0479">Metal-binding</keyword>
<protein>
    <recommendedName>
        <fullName evidence="10">Fluoride-specific ion channel FluC</fullName>
    </recommendedName>
</protein>
<evidence type="ECO:0000313" key="12">
    <source>
        <dbReference type="Proteomes" id="UP000462055"/>
    </source>
</evidence>
<evidence type="ECO:0000256" key="4">
    <source>
        <dbReference type="ARBA" id="ARBA00022989"/>
    </source>
</evidence>
<dbReference type="AlphaFoldDB" id="A0A6I4MA19"/>
<keyword evidence="2 10" id="KW-1003">Cell membrane</keyword>
<evidence type="ECO:0000313" key="11">
    <source>
        <dbReference type="EMBL" id="MWA02582.1"/>
    </source>
</evidence>
<evidence type="ECO:0000256" key="1">
    <source>
        <dbReference type="ARBA" id="ARBA00004651"/>
    </source>
</evidence>
<keyword evidence="6 10" id="KW-0407">Ion channel</keyword>
<evidence type="ECO:0000256" key="7">
    <source>
        <dbReference type="ARBA" id="ARBA00035120"/>
    </source>
</evidence>
<dbReference type="RefSeq" id="WP_151595044.1">
    <property type="nucleotide sequence ID" value="NZ_WBMS02000014.1"/>
</dbReference>
<dbReference type="PANTHER" id="PTHR28259:SF1">
    <property type="entry name" value="FLUORIDE EXPORT PROTEIN 1-RELATED"/>
    <property type="match status" value="1"/>
</dbReference>
<sequence>MTVLLIALGAALGAPLRYLTDRAVQARHDSLFPWGTFTVNVAGSALLGFLAALPASGGPMAFAGTGLCGALTTYSTFGYETLRLAEDGARFYAVLNAAASVAGGLGAAYCGMALAQAFTG</sequence>
<dbReference type="Pfam" id="PF02537">
    <property type="entry name" value="CRCB"/>
    <property type="match status" value="1"/>
</dbReference>
<name>A0A6I4MA19_9ACTN</name>
<dbReference type="GO" id="GO:0005886">
    <property type="term" value="C:plasma membrane"/>
    <property type="evidence" value="ECO:0007669"/>
    <property type="project" value="UniProtKB-SubCell"/>
</dbReference>
<proteinExistence type="inferred from homology"/>
<comment type="function">
    <text evidence="9 10">Fluoride-specific ion channel. Important for reducing fluoride concentration in the cell, thus reducing its toxicity.</text>
</comment>
<dbReference type="InterPro" id="IPR003691">
    <property type="entry name" value="FluC"/>
</dbReference>
<dbReference type="Proteomes" id="UP000462055">
    <property type="component" value="Unassembled WGS sequence"/>
</dbReference>
<dbReference type="PANTHER" id="PTHR28259">
    <property type="entry name" value="FLUORIDE EXPORT PROTEIN 1-RELATED"/>
    <property type="match status" value="1"/>
</dbReference>
<gene>
    <name evidence="10" type="primary">fluC</name>
    <name evidence="10" type="synonym">crcB</name>
    <name evidence="11" type="ORF">F8568_019825</name>
</gene>
<keyword evidence="10" id="KW-0406">Ion transport</keyword>
<dbReference type="GO" id="GO:0062054">
    <property type="term" value="F:fluoride channel activity"/>
    <property type="evidence" value="ECO:0007669"/>
    <property type="project" value="UniProtKB-UniRule"/>
</dbReference>
<dbReference type="GO" id="GO:0140114">
    <property type="term" value="P:cellular detoxification of fluoride"/>
    <property type="evidence" value="ECO:0007669"/>
    <property type="project" value="UniProtKB-UniRule"/>
</dbReference>
<feature type="binding site" evidence="10">
    <location>
        <position position="69"/>
    </location>
    <ligand>
        <name>Na(+)</name>
        <dbReference type="ChEBI" id="CHEBI:29101"/>
        <note>structural</note>
    </ligand>
</feature>
<feature type="transmembrane region" description="Helical" evidence="10">
    <location>
        <begin position="32"/>
        <end position="53"/>
    </location>
</feature>
<comment type="similarity">
    <text evidence="7 10">Belongs to the fluoride channel Fluc/FEX (TC 1.A.43) family.</text>
</comment>
<dbReference type="HAMAP" id="MF_00454">
    <property type="entry name" value="FluC"/>
    <property type="match status" value="1"/>
</dbReference>
<evidence type="ECO:0000256" key="2">
    <source>
        <dbReference type="ARBA" id="ARBA00022475"/>
    </source>
</evidence>
<comment type="activity regulation">
    <text evidence="10">Na(+) is not transported, but it plays an essential structural role and its presence is essential for fluoride channel function.</text>
</comment>
<comment type="caution">
    <text evidence="11">The sequence shown here is derived from an EMBL/GenBank/DDBJ whole genome shotgun (WGS) entry which is preliminary data.</text>
</comment>
<evidence type="ECO:0000256" key="9">
    <source>
        <dbReference type="ARBA" id="ARBA00049940"/>
    </source>
</evidence>
<feature type="transmembrane region" description="Helical" evidence="10">
    <location>
        <begin position="91"/>
        <end position="115"/>
    </location>
</feature>
<keyword evidence="10" id="KW-0813">Transport</keyword>
<comment type="subcellular location">
    <subcellularLocation>
        <location evidence="1 10">Cell membrane</location>
        <topology evidence="1 10">Multi-pass membrane protein</topology>
    </subcellularLocation>
</comment>
<comment type="catalytic activity">
    <reaction evidence="8">
        <text>fluoride(in) = fluoride(out)</text>
        <dbReference type="Rhea" id="RHEA:76159"/>
        <dbReference type="ChEBI" id="CHEBI:17051"/>
    </reaction>
    <physiologicalReaction direction="left-to-right" evidence="8">
        <dbReference type="Rhea" id="RHEA:76160"/>
    </physiologicalReaction>
</comment>
<dbReference type="GO" id="GO:0046872">
    <property type="term" value="F:metal ion binding"/>
    <property type="evidence" value="ECO:0007669"/>
    <property type="project" value="UniProtKB-KW"/>
</dbReference>
<keyword evidence="12" id="KW-1185">Reference proteome</keyword>
<evidence type="ECO:0000256" key="6">
    <source>
        <dbReference type="ARBA" id="ARBA00023303"/>
    </source>
</evidence>
<feature type="transmembrane region" description="Helical" evidence="10">
    <location>
        <begin position="60"/>
        <end position="79"/>
    </location>
</feature>
<evidence type="ECO:0000256" key="3">
    <source>
        <dbReference type="ARBA" id="ARBA00022692"/>
    </source>
</evidence>
<keyword evidence="5 10" id="KW-0472">Membrane</keyword>
<accession>A0A6I4MA19</accession>
<keyword evidence="3 10" id="KW-0812">Transmembrane</keyword>
<keyword evidence="10" id="KW-0915">Sodium</keyword>
<evidence type="ECO:0000256" key="5">
    <source>
        <dbReference type="ARBA" id="ARBA00023136"/>
    </source>
</evidence>
<evidence type="ECO:0000256" key="10">
    <source>
        <dbReference type="HAMAP-Rule" id="MF_00454"/>
    </source>
</evidence>
<keyword evidence="4 10" id="KW-1133">Transmembrane helix</keyword>
<feature type="binding site" evidence="10">
    <location>
        <position position="72"/>
    </location>
    <ligand>
        <name>Na(+)</name>
        <dbReference type="ChEBI" id="CHEBI:29101"/>
        <note>structural</note>
    </ligand>
</feature>
<dbReference type="EMBL" id="WBMS02000014">
    <property type="protein sequence ID" value="MWA02582.1"/>
    <property type="molecule type" value="Genomic_DNA"/>
</dbReference>
<organism evidence="11 12">
    <name type="scientific">Actinomadura physcomitrii</name>
    <dbReference type="NCBI Taxonomy" id="2650748"/>
    <lineage>
        <taxon>Bacteria</taxon>
        <taxon>Bacillati</taxon>
        <taxon>Actinomycetota</taxon>
        <taxon>Actinomycetes</taxon>
        <taxon>Streptosporangiales</taxon>
        <taxon>Thermomonosporaceae</taxon>
        <taxon>Actinomadura</taxon>
    </lineage>
</organism>
<evidence type="ECO:0000256" key="8">
    <source>
        <dbReference type="ARBA" id="ARBA00035585"/>
    </source>
</evidence>
<reference evidence="11" key="1">
    <citation type="submission" date="2019-12" db="EMBL/GenBank/DDBJ databases">
        <title>Actinomadura physcomitrii sp. nov., a novel actinomycete isolated from moss [Physcomitrium sphaericum (Ludw) Fuernr].</title>
        <authorList>
            <person name="Zhuang X."/>
        </authorList>
    </citation>
    <scope>NUCLEOTIDE SEQUENCE [LARGE SCALE GENOMIC DNA]</scope>
    <source>
        <strain evidence="11">LD22</strain>
    </source>
</reference>